<dbReference type="PANTHER" id="PTHR12534:SF0">
    <property type="entry name" value="SMALL RIBOSOMAL SUBUNIT PROTEIN US2M"/>
    <property type="match status" value="1"/>
</dbReference>
<feature type="region of interest" description="Disordered" evidence="5">
    <location>
        <begin position="304"/>
        <end position="370"/>
    </location>
</feature>
<evidence type="ECO:0000256" key="3">
    <source>
        <dbReference type="ARBA" id="ARBA00023274"/>
    </source>
</evidence>
<evidence type="ECO:0000256" key="5">
    <source>
        <dbReference type="SAM" id="MobiDB-lite"/>
    </source>
</evidence>
<dbReference type="SUPFAM" id="SSF52313">
    <property type="entry name" value="Ribosomal protein S2"/>
    <property type="match status" value="1"/>
</dbReference>
<dbReference type="GO" id="GO:0006412">
    <property type="term" value="P:translation"/>
    <property type="evidence" value="ECO:0007669"/>
    <property type="project" value="InterPro"/>
</dbReference>
<dbReference type="EMBL" id="CAFBLU010000014">
    <property type="protein sequence ID" value="CAB4875776.1"/>
    <property type="molecule type" value="Genomic_DNA"/>
</dbReference>
<comment type="similarity">
    <text evidence="1">Belongs to the universal ribosomal protein uS2 family.</text>
</comment>
<feature type="compositionally biased region" description="Low complexity" evidence="5">
    <location>
        <begin position="306"/>
        <end position="334"/>
    </location>
</feature>
<dbReference type="PANTHER" id="PTHR12534">
    <property type="entry name" value="30S RIBOSOMAL PROTEIN S2 PROKARYOTIC AND ORGANELLAR"/>
    <property type="match status" value="1"/>
</dbReference>
<feature type="compositionally biased region" description="Low complexity" evidence="5">
    <location>
        <begin position="347"/>
        <end position="356"/>
    </location>
</feature>
<dbReference type="GO" id="GO:0003735">
    <property type="term" value="F:structural constituent of ribosome"/>
    <property type="evidence" value="ECO:0007669"/>
    <property type="project" value="InterPro"/>
</dbReference>
<evidence type="ECO:0000256" key="2">
    <source>
        <dbReference type="ARBA" id="ARBA00022980"/>
    </source>
</evidence>
<dbReference type="NCBIfam" id="TIGR01011">
    <property type="entry name" value="rpsB_bact"/>
    <property type="match status" value="1"/>
</dbReference>
<dbReference type="InterPro" id="IPR005706">
    <property type="entry name" value="Ribosomal_uS2_bac/mit/plastid"/>
</dbReference>
<dbReference type="Gene3D" id="1.10.287.610">
    <property type="entry name" value="Helix hairpin bin"/>
    <property type="match status" value="1"/>
</dbReference>
<evidence type="ECO:0000256" key="1">
    <source>
        <dbReference type="ARBA" id="ARBA00006242"/>
    </source>
</evidence>
<proteinExistence type="inferred from homology"/>
<sequence>MAATGIRELLEAGVHFGHQTQRWDPRMRRYIHGEMQGIYLIDLLQTEALLAKAQAFCAETARRGGTVLFVGTKKQARDAVREAAEAADMPYVNHRWLGGLLTNFQTISRRIKRLHDLERYSAEGQLALLPTKERMSAEADLVKLTNNLGGVKHMTRVPDVVIVFDINTEEIAVKEANRLRIPVIALVDTNCDPTGVDFVIPGNDDAMRSCQLIANSISDVIAQSRGLFKAEEEQARAEAAARALADKENREKREAEEAARRLAVEEEAATKAAAQAVVIEAAEAEQARAEAEVAVREAVAERVAEQAEANAAAEAATAAEPEAPAAEATPQADAEPAKETETDAAPDEAAAPAEAEAPAEEAPKAEEESA</sequence>
<gene>
    <name evidence="6" type="ORF">UFOPK3444_01005</name>
</gene>
<dbReference type="PRINTS" id="PR00395">
    <property type="entry name" value="RIBOSOMALS2"/>
</dbReference>
<dbReference type="Pfam" id="PF00318">
    <property type="entry name" value="Ribosomal_S2"/>
    <property type="match status" value="1"/>
</dbReference>
<dbReference type="InterPro" id="IPR018130">
    <property type="entry name" value="Ribosomal_uS2_CS"/>
</dbReference>
<keyword evidence="3" id="KW-0687">Ribonucleoprotein</keyword>
<dbReference type="InterPro" id="IPR001865">
    <property type="entry name" value="Ribosomal_uS2"/>
</dbReference>
<dbReference type="GO" id="GO:0022627">
    <property type="term" value="C:cytosolic small ribosomal subunit"/>
    <property type="evidence" value="ECO:0007669"/>
    <property type="project" value="TreeGrafter"/>
</dbReference>
<keyword evidence="2" id="KW-0689">Ribosomal protein</keyword>
<dbReference type="HAMAP" id="MF_00291_B">
    <property type="entry name" value="Ribosomal_uS2_B"/>
    <property type="match status" value="1"/>
</dbReference>
<accession>A0A6J7DYQ4</accession>
<feature type="coiled-coil region" evidence="4">
    <location>
        <begin position="227"/>
        <end position="301"/>
    </location>
</feature>
<dbReference type="PROSITE" id="PS00962">
    <property type="entry name" value="RIBOSOMAL_S2_1"/>
    <property type="match status" value="1"/>
</dbReference>
<protein>
    <submittedName>
        <fullName evidence="6">Unannotated protein</fullName>
    </submittedName>
</protein>
<name>A0A6J7DYQ4_9ZZZZ</name>
<reference evidence="6" key="1">
    <citation type="submission" date="2020-05" db="EMBL/GenBank/DDBJ databases">
        <authorList>
            <person name="Chiriac C."/>
            <person name="Salcher M."/>
            <person name="Ghai R."/>
            <person name="Kavagutti S V."/>
        </authorList>
    </citation>
    <scope>NUCLEOTIDE SEQUENCE</scope>
</reference>
<feature type="compositionally biased region" description="Basic and acidic residues" evidence="5">
    <location>
        <begin position="361"/>
        <end position="370"/>
    </location>
</feature>
<evidence type="ECO:0000256" key="4">
    <source>
        <dbReference type="SAM" id="Coils"/>
    </source>
</evidence>
<keyword evidence="4" id="KW-0175">Coiled coil</keyword>
<dbReference type="Gene3D" id="3.40.50.10490">
    <property type="entry name" value="Glucose-6-phosphate isomerase like protein, domain 1"/>
    <property type="match status" value="1"/>
</dbReference>
<organism evidence="6">
    <name type="scientific">freshwater metagenome</name>
    <dbReference type="NCBI Taxonomy" id="449393"/>
    <lineage>
        <taxon>unclassified sequences</taxon>
        <taxon>metagenomes</taxon>
        <taxon>ecological metagenomes</taxon>
    </lineage>
</organism>
<dbReference type="AlphaFoldDB" id="A0A6J7DYQ4"/>
<dbReference type="CDD" id="cd01425">
    <property type="entry name" value="RPS2"/>
    <property type="match status" value="1"/>
</dbReference>
<dbReference type="PROSITE" id="PS00963">
    <property type="entry name" value="RIBOSOMAL_S2_2"/>
    <property type="match status" value="1"/>
</dbReference>
<evidence type="ECO:0000313" key="6">
    <source>
        <dbReference type="EMBL" id="CAB4875776.1"/>
    </source>
</evidence>
<dbReference type="InterPro" id="IPR023591">
    <property type="entry name" value="Ribosomal_uS2_flav_dom_sf"/>
</dbReference>